<dbReference type="PROSITE" id="PS50005">
    <property type="entry name" value="TPR"/>
    <property type="match status" value="1"/>
</dbReference>
<keyword evidence="1" id="KW-0677">Repeat</keyword>
<proteinExistence type="predicted"/>
<evidence type="ECO:0000259" key="6">
    <source>
        <dbReference type="Pfam" id="PF23914"/>
    </source>
</evidence>
<evidence type="ECO:0000256" key="4">
    <source>
        <dbReference type="PROSITE-ProRule" id="PRU00339"/>
    </source>
</evidence>
<evidence type="ECO:0000313" key="8">
    <source>
        <dbReference type="Proteomes" id="UP000218934"/>
    </source>
</evidence>
<name>A0A2A4FZT2_9SPHN</name>
<accession>A0A2A4FZT2</accession>
<dbReference type="Proteomes" id="UP000218934">
    <property type="component" value="Unassembled WGS sequence"/>
</dbReference>
<keyword evidence="8" id="KW-1185">Reference proteome</keyword>
<dbReference type="KEGG" id="rdi:CMV14_12025"/>
<evidence type="ECO:0000313" key="7">
    <source>
        <dbReference type="EMBL" id="PCE44317.1"/>
    </source>
</evidence>
<dbReference type="GO" id="GO:0017004">
    <property type="term" value="P:cytochrome complex assembly"/>
    <property type="evidence" value="ECO:0007669"/>
    <property type="project" value="UniProtKB-KW"/>
</dbReference>
<dbReference type="SMART" id="SM00028">
    <property type="entry name" value="TPR"/>
    <property type="match status" value="2"/>
</dbReference>
<organism evidence="7 8">
    <name type="scientific">Rhizorhabdus dicambivorans</name>
    <dbReference type="NCBI Taxonomy" id="1850238"/>
    <lineage>
        <taxon>Bacteria</taxon>
        <taxon>Pseudomonadati</taxon>
        <taxon>Pseudomonadota</taxon>
        <taxon>Alphaproteobacteria</taxon>
        <taxon>Sphingomonadales</taxon>
        <taxon>Sphingomonadaceae</taxon>
        <taxon>Rhizorhabdus</taxon>
    </lineage>
</organism>
<dbReference type="InterPro" id="IPR019734">
    <property type="entry name" value="TPR_rpt"/>
</dbReference>
<dbReference type="PANTHER" id="PTHR47870">
    <property type="entry name" value="CYTOCHROME C-TYPE BIOGENESIS PROTEIN CCMH"/>
    <property type="match status" value="1"/>
</dbReference>
<dbReference type="PANTHER" id="PTHR47870:SF1">
    <property type="entry name" value="CYTOCHROME C-TYPE BIOGENESIS PROTEIN CCMH"/>
    <property type="match status" value="1"/>
</dbReference>
<feature type="region of interest" description="Disordered" evidence="5">
    <location>
        <begin position="206"/>
        <end position="233"/>
    </location>
</feature>
<gene>
    <name evidence="7" type="ORF">COO09_01410</name>
</gene>
<evidence type="ECO:0000256" key="5">
    <source>
        <dbReference type="SAM" id="MobiDB-lite"/>
    </source>
</evidence>
<keyword evidence="2" id="KW-0201">Cytochrome c-type biogenesis</keyword>
<feature type="repeat" description="TPR" evidence="4">
    <location>
        <begin position="76"/>
        <end position="109"/>
    </location>
</feature>
<keyword evidence="3 4" id="KW-0802">TPR repeat</keyword>
<dbReference type="EMBL" id="NWUF01000001">
    <property type="protein sequence ID" value="PCE44317.1"/>
    <property type="molecule type" value="Genomic_DNA"/>
</dbReference>
<dbReference type="AlphaFoldDB" id="A0A2A4FZT2"/>
<dbReference type="Gene3D" id="1.25.40.10">
    <property type="entry name" value="Tetratricopeptide repeat domain"/>
    <property type="match status" value="2"/>
</dbReference>
<dbReference type="InterPro" id="IPR056413">
    <property type="entry name" value="TPR_CcmH_CycH"/>
</dbReference>
<evidence type="ECO:0000256" key="3">
    <source>
        <dbReference type="ARBA" id="ARBA00022803"/>
    </source>
</evidence>
<dbReference type="InterPro" id="IPR011990">
    <property type="entry name" value="TPR-like_helical_dom_sf"/>
</dbReference>
<evidence type="ECO:0000256" key="1">
    <source>
        <dbReference type="ARBA" id="ARBA00022737"/>
    </source>
</evidence>
<evidence type="ECO:0000256" key="2">
    <source>
        <dbReference type="ARBA" id="ARBA00022748"/>
    </source>
</evidence>
<feature type="domain" description="Cytochrome c-type biogenesis protein H TPR" evidence="6">
    <location>
        <begin position="57"/>
        <end position="179"/>
    </location>
</feature>
<comment type="caution">
    <text evidence="7">The sequence shown here is derived from an EMBL/GenBank/DDBJ whole genome shotgun (WGS) entry which is preliminary data.</text>
</comment>
<dbReference type="RefSeq" id="WP_066959121.1">
    <property type="nucleotide sequence ID" value="NZ_CP023449.1"/>
</dbReference>
<dbReference type="SUPFAM" id="SSF48452">
    <property type="entry name" value="TPR-like"/>
    <property type="match status" value="1"/>
</dbReference>
<dbReference type="Pfam" id="PF23914">
    <property type="entry name" value="TPR_CcmH_CycH"/>
    <property type="match status" value="1"/>
</dbReference>
<dbReference type="InterPro" id="IPR051263">
    <property type="entry name" value="C-type_cytochrome_biogenesis"/>
</dbReference>
<sequence>MTKDSAANKGFSLPFARVALILAALVALAAIAIATVRSRGGGEEAASSSSPPQQAGDVTSRIADLEKRLQTTPDDFKGWTTLGWSYYNLGRYADAAGAYAKAVKIDSSNAEIWSALGEVQLLSGPGGVTPAAEASFRKALSIDPGDHRARYFLAVKKNESGDHKGAIDDWIAILKDSPAGAPWEQPVRNLIAEVAAEHKIDVAGRVPPPSAPQQPQTSATISDGGEVAAAGIPGPNAADLKAATAMTPAQQDEMARGMVARLETRLVDNPKDADRWIMLMRAKMVLNDPAGARNALAKAKAAFKGDSAQIARFDDAAKTLGM</sequence>
<protein>
    <recommendedName>
        <fullName evidence="6">Cytochrome c-type biogenesis protein H TPR domain-containing protein</fullName>
    </recommendedName>
</protein>
<reference evidence="7 8" key="1">
    <citation type="submission" date="2017-09" db="EMBL/GenBank/DDBJ databases">
        <title>The Catabolism of 3,6-Dichlorosalicylic acid is Initiated by the Cytochrome P450 Monooxygenase DsmABC in Rhizorhabdus dicambivorans Ndbn-20.</title>
        <authorList>
            <person name="Na L."/>
        </authorList>
    </citation>
    <scope>NUCLEOTIDE SEQUENCE [LARGE SCALE GENOMIC DNA]</scope>
    <source>
        <strain evidence="7 8">Ndbn-20m</strain>
    </source>
</reference>
<dbReference type="OrthoDB" id="9815847at2"/>